<evidence type="ECO:0000313" key="11">
    <source>
        <dbReference type="EnsemblMetazoa" id="CapteP209182"/>
    </source>
</evidence>
<keyword evidence="12" id="KW-1185">Reference proteome</keyword>
<keyword evidence="7" id="KW-0472">Membrane</keyword>
<dbReference type="OrthoDB" id="6232146at2759"/>
<dbReference type="EMBL" id="KB311752">
    <property type="protein sequence ID" value="ELT88646.1"/>
    <property type="molecule type" value="Genomic_DNA"/>
</dbReference>
<dbReference type="Proteomes" id="UP000014760">
    <property type="component" value="Unassembled WGS sequence"/>
</dbReference>
<evidence type="ECO:0000256" key="7">
    <source>
        <dbReference type="ARBA" id="ARBA00023136"/>
    </source>
</evidence>
<protein>
    <recommendedName>
        <fullName evidence="8">Glycosyltransferase family 92 protein</fullName>
        <ecNumber evidence="8">2.4.1.-</ecNumber>
    </recommendedName>
</protein>
<dbReference type="OMA" id="TWHNTSH"/>
<evidence type="ECO:0000256" key="3">
    <source>
        <dbReference type="ARBA" id="ARBA00022676"/>
    </source>
</evidence>
<keyword evidence="9" id="KW-0732">Signal</keyword>
<dbReference type="EMBL" id="AMQN01033324">
    <property type="status" value="NOT_ANNOTATED_CDS"/>
    <property type="molecule type" value="Genomic_DNA"/>
</dbReference>
<evidence type="ECO:0000256" key="2">
    <source>
        <dbReference type="ARBA" id="ARBA00007647"/>
    </source>
</evidence>
<dbReference type="GO" id="GO:0016757">
    <property type="term" value="F:glycosyltransferase activity"/>
    <property type="evidence" value="ECO:0007669"/>
    <property type="project" value="UniProtKB-UniRule"/>
</dbReference>
<organism evidence="10">
    <name type="scientific">Capitella teleta</name>
    <name type="common">Polychaete worm</name>
    <dbReference type="NCBI Taxonomy" id="283909"/>
    <lineage>
        <taxon>Eukaryota</taxon>
        <taxon>Metazoa</taxon>
        <taxon>Spiralia</taxon>
        <taxon>Lophotrochozoa</taxon>
        <taxon>Annelida</taxon>
        <taxon>Polychaeta</taxon>
        <taxon>Sedentaria</taxon>
        <taxon>Scolecida</taxon>
        <taxon>Capitellidae</taxon>
        <taxon>Capitella</taxon>
    </lineage>
</organism>
<proteinExistence type="inferred from homology"/>
<dbReference type="EC" id="2.4.1.-" evidence="8"/>
<dbReference type="AlphaFoldDB" id="R7TC25"/>
<evidence type="ECO:0000256" key="6">
    <source>
        <dbReference type="ARBA" id="ARBA00022989"/>
    </source>
</evidence>
<reference evidence="11" key="3">
    <citation type="submission" date="2015-06" db="UniProtKB">
        <authorList>
            <consortium name="EnsemblMetazoa"/>
        </authorList>
    </citation>
    <scope>IDENTIFICATION</scope>
</reference>
<keyword evidence="4 8" id="KW-0808">Transferase</keyword>
<accession>R7TC25</accession>
<sequence length="429" mass="49577">MECVRVQVLLVFMHCLAMGSQVCDSDNMQDCQEELTNRACPTASTKPRIDEEPQQWQTIKDRSVIVFSAYIDRRIIAGGPAVRIIASGLQEQFHEIGHLHCQLWFDHLNEAISVGPAEYIRIYPSTLHPDMWVSHFIMCPLPRYAPSAPFAISITPGSCDETAENLLKVLDPTDEAKESNSFALCVSPVYNNFQDWLMVIEWFEIHKLIGSNEITIYNLSASPHTNKVLEFYAQSSDFQVNVVPWKFPPKLQSNVWCQRAALNDCLYRMGMKHSHVAITDLDEILVPRGYETWKDLIQGIDKPHRGAYLFQHAYFRRNHTSSEDPYLITQQSLWRTSEVTPPGKIRCKSMYKASKAVKIDLHFPYELIAGSEEYILPPAEGMLHHYRQEPMETFRKHPERFTFIEDEFMKKHEHALKERVNKVKLHIGL</sequence>
<comment type="subcellular location">
    <subcellularLocation>
        <location evidence="1">Membrane</location>
        <topology evidence="1">Single-pass membrane protein</topology>
    </subcellularLocation>
</comment>
<evidence type="ECO:0000256" key="4">
    <source>
        <dbReference type="ARBA" id="ARBA00022679"/>
    </source>
</evidence>
<reference evidence="12" key="1">
    <citation type="submission" date="2012-12" db="EMBL/GenBank/DDBJ databases">
        <authorList>
            <person name="Hellsten U."/>
            <person name="Grimwood J."/>
            <person name="Chapman J.A."/>
            <person name="Shapiro H."/>
            <person name="Aerts A."/>
            <person name="Otillar R.P."/>
            <person name="Terry A.Y."/>
            <person name="Boore J.L."/>
            <person name="Simakov O."/>
            <person name="Marletaz F."/>
            <person name="Cho S.-J."/>
            <person name="Edsinger-Gonzales E."/>
            <person name="Havlak P."/>
            <person name="Kuo D.-H."/>
            <person name="Larsson T."/>
            <person name="Lv J."/>
            <person name="Arendt D."/>
            <person name="Savage R."/>
            <person name="Osoegawa K."/>
            <person name="de Jong P."/>
            <person name="Lindberg D.R."/>
            <person name="Seaver E.C."/>
            <person name="Weisblat D.A."/>
            <person name="Putnam N.H."/>
            <person name="Grigoriev I.V."/>
            <person name="Rokhsar D.S."/>
        </authorList>
    </citation>
    <scope>NUCLEOTIDE SEQUENCE</scope>
    <source>
        <strain evidence="12">I ESC-2004</strain>
    </source>
</reference>
<dbReference type="PANTHER" id="PTHR21461">
    <property type="entry name" value="GLYCOSYLTRANSFERASE FAMILY 92 PROTEIN"/>
    <property type="match status" value="1"/>
</dbReference>
<reference evidence="10 12" key="2">
    <citation type="journal article" date="2013" name="Nature">
        <title>Insights into bilaterian evolution from three spiralian genomes.</title>
        <authorList>
            <person name="Simakov O."/>
            <person name="Marletaz F."/>
            <person name="Cho S.J."/>
            <person name="Edsinger-Gonzales E."/>
            <person name="Havlak P."/>
            <person name="Hellsten U."/>
            <person name="Kuo D.H."/>
            <person name="Larsson T."/>
            <person name="Lv J."/>
            <person name="Arendt D."/>
            <person name="Savage R."/>
            <person name="Osoegawa K."/>
            <person name="de Jong P."/>
            <person name="Grimwood J."/>
            <person name="Chapman J.A."/>
            <person name="Shapiro H."/>
            <person name="Aerts A."/>
            <person name="Otillar R.P."/>
            <person name="Terry A.Y."/>
            <person name="Boore J.L."/>
            <person name="Grigoriev I.V."/>
            <person name="Lindberg D.R."/>
            <person name="Seaver E.C."/>
            <person name="Weisblat D.A."/>
            <person name="Putnam N.H."/>
            <person name="Rokhsar D.S."/>
        </authorList>
    </citation>
    <scope>NUCLEOTIDE SEQUENCE</scope>
    <source>
        <strain evidence="10 12">I ESC-2004</strain>
    </source>
</reference>
<dbReference type="GO" id="GO:0005737">
    <property type="term" value="C:cytoplasm"/>
    <property type="evidence" value="ECO:0007669"/>
    <property type="project" value="TreeGrafter"/>
</dbReference>
<comment type="similarity">
    <text evidence="2 8">Belongs to the glycosyltransferase 92 family.</text>
</comment>
<dbReference type="EnsemblMetazoa" id="CapteT209182">
    <property type="protein sequence ID" value="CapteP209182"/>
    <property type="gene ID" value="CapteG209182"/>
</dbReference>
<feature type="chain" id="PRO_5008786853" description="Glycosyltransferase family 92 protein" evidence="9">
    <location>
        <begin position="26"/>
        <end position="429"/>
    </location>
</feature>
<name>R7TC25_CAPTE</name>
<evidence type="ECO:0000256" key="5">
    <source>
        <dbReference type="ARBA" id="ARBA00022692"/>
    </source>
</evidence>
<evidence type="ECO:0000313" key="10">
    <source>
        <dbReference type="EMBL" id="ELT88646.1"/>
    </source>
</evidence>
<dbReference type="HOGENOM" id="CLU_021496_2_0_1"/>
<feature type="signal peptide" evidence="9">
    <location>
        <begin position="1"/>
        <end position="25"/>
    </location>
</feature>
<keyword evidence="6" id="KW-1133">Transmembrane helix</keyword>
<keyword evidence="5" id="KW-0812">Transmembrane</keyword>
<evidence type="ECO:0000256" key="8">
    <source>
        <dbReference type="RuleBase" id="RU366017"/>
    </source>
</evidence>
<evidence type="ECO:0000256" key="9">
    <source>
        <dbReference type="SAM" id="SignalP"/>
    </source>
</evidence>
<evidence type="ECO:0000313" key="12">
    <source>
        <dbReference type="Proteomes" id="UP000014760"/>
    </source>
</evidence>
<evidence type="ECO:0000256" key="1">
    <source>
        <dbReference type="ARBA" id="ARBA00004167"/>
    </source>
</evidence>
<dbReference type="Pfam" id="PF01697">
    <property type="entry name" value="Glyco_transf_92"/>
    <property type="match status" value="1"/>
</dbReference>
<dbReference type="PANTHER" id="PTHR21461:SF40">
    <property type="entry name" value="GLYCOSYLTRANSFERASE FAMILY 92 PROTEIN"/>
    <property type="match status" value="1"/>
</dbReference>
<gene>
    <name evidence="10" type="ORF">CAPTEDRAFT_209182</name>
</gene>
<dbReference type="InterPro" id="IPR008166">
    <property type="entry name" value="Glyco_transf_92"/>
</dbReference>
<keyword evidence="3 8" id="KW-0328">Glycosyltransferase</keyword>
<dbReference type="GO" id="GO:0016020">
    <property type="term" value="C:membrane"/>
    <property type="evidence" value="ECO:0007669"/>
    <property type="project" value="UniProtKB-SubCell"/>
</dbReference>